<keyword evidence="4" id="KW-1185">Reference proteome</keyword>
<dbReference type="Proteomes" id="UP000078534">
    <property type="component" value="Unassembled WGS sequence"/>
</dbReference>
<dbReference type="InterPro" id="IPR050695">
    <property type="entry name" value="N-acetylmuramoyl_amidase_3"/>
</dbReference>
<dbReference type="PANTHER" id="PTHR30404:SF0">
    <property type="entry name" value="N-ACETYLMURAMOYL-L-ALANINE AMIDASE AMIC"/>
    <property type="match status" value="1"/>
</dbReference>
<protein>
    <submittedName>
        <fullName evidence="3">Cell wall hydrolase</fullName>
    </submittedName>
</protein>
<dbReference type="SMART" id="SM00646">
    <property type="entry name" value="Ami_3"/>
    <property type="match status" value="1"/>
</dbReference>
<evidence type="ECO:0000256" key="1">
    <source>
        <dbReference type="ARBA" id="ARBA00022801"/>
    </source>
</evidence>
<dbReference type="Pfam" id="PF05036">
    <property type="entry name" value="SPOR"/>
    <property type="match status" value="1"/>
</dbReference>
<dbReference type="GO" id="GO:0030288">
    <property type="term" value="C:outer membrane-bounded periplasmic space"/>
    <property type="evidence" value="ECO:0007669"/>
    <property type="project" value="TreeGrafter"/>
</dbReference>
<dbReference type="PANTHER" id="PTHR30404">
    <property type="entry name" value="N-ACETYLMURAMOYL-L-ALANINE AMIDASE"/>
    <property type="match status" value="1"/>
</dbReference>
<dbReference type="RefSeq" id="WP_066329265.1">
    <property type="nucleotide sequence ID" value="NZ_LWSG01000006.1"/>
</dbReference>
<evidence type="ECO:0000259" key="2">
    <source>
        <dbReference type="PROSITE" id="PS51724"/>
    </source>
</evidence>
<dbReference type="InterPro" id="IPR002508">
    <property type="entry name" value="MurNAc-LAA_cat"/>
</dbReference>
<gene>
    <name evidence="3" type="ORF">A6K24_18400</name>
</gene>
<dbReference type="InterPro" id="IPR007730">
    <property type="entry name" value="SPOR-like_dom"/>
</dbReference>
<proteinExistence type="predicted"/>
<dbReference type="STRING" id="152268.A6K24_18400"/>
<keyword evidence="1 3" id="KW-0378">Hydrolase</keyword>
<dbReference type="GO" id="GO:0008745">
    <property type="term" value="F:N-acetylmuramoyl-L-alanine amidase activity"/>
    <property type="evidence" value="ECO:0007669"/>
    <property type="project" value="InterPro"/>
</dbReference>
<accession>A0A179T269</accession>
<dbReference type="PROSITE" id="PS51724">
    <property type="entry name" value="SPOR"/>
    <property type="match status" value="1"/>
</dbReference>
<evidence type="ECO:0000313" key="4">
    <source>
        <dbReference type="Proteomes" id="UP000078534"/>
    </source>
</evidence>
<dbReference type="SUPFAM" id="SSF53187">
    <property type="entry name" value="Zn-dependent exopeptidases"/>
    <property type="match status" value="1"/>
</dbReference>
<dbReference type="Gene3D" id="3.40.630.40">
    <property type="entry name" value="Zn-dependent exopeptidases"/>
    <property type="match status" value="1"/>
</dbReference>
<sequence length="231" mass="25903">MKIMIDAGHGYETPGKRTVDGMKEYEFNRAVANEMKKLFLTYEHVTVQFSHSDKKDVPLSERTAKANQAKADLFVSIHANAHGNGKEWTSASGIETYVYSSKPKAAYELAKIVQANLVKETSRKDRGVKTANFHVLKTTSMTAILCECGFMTNKAEAGLLRTSEYRNRCAEAIVKGIVSYYKLKRKSKIENPTPENDFFKVQVGVFNEKENAKKLAEELKSKGYEAIIVTS</sequence>
<dbReference type="GO" id="GO:0009253">
    <property type="term" value="P:peptidoglycan catabolic process"/>
    <property type="evidence" value="ECO:0007669"/>
    <property type="project" value="InterPro"/>
</dbReference>
<dbReference type="SUPFAM" id="SSF110997">
    <property type="entry name" value="Sporulation related repeat"/>
    <property type="match status" value="1"/>
</dbReference>
<reference evidence="4" key="1">
    <citation type="submission" date="2016-04" db="EMBL/GenBank/DDBJ databases">
        <authorList>
            <person name="Lyu Z."/>
            <person name="Lyu W."/>
        </authorList>
    </citation>
    <scope>NUCLEOTIDE SEQUENCE [LARGE SCALE GENOMIC DNA]</scope>
    <source>
        <strain evidence="4">C44</strain>
    </source>
</reference>
<dbReference type="Pfam" id="PF01520">
    <property type="entry name" value="Amidase_3"/>
    <property type="match status" value="1"/>
</dbReference>
<dbReference type="AlphaFoldDB" id="A0A179T269"/>
<dbReference type="GO" id="GO:0042834">
    <property type="term" value="F:peptidoglycan binding"/>
    <property type="evidence" value="ECO:0007669"/>
    <property type="project" value="InterPro"/>
</dbReference>
<evidence type="ECO:0000313" key="3">
    <source>
        <dbReference type="EMBL" id="OAS88015.1"/>
    </source>
</evidence>
<dbReference type="CDD" id="cd02696">
    <property type="entry name" value="MurNAc-LAA"/>
    <property type="match status" value="1"/>
</dbReference>
<dbReference type="Gene3D" id="3.30.70.1070">
    <property type="entry name" value="Sporulation related repeat"/>
    <property type="match status" value="1"/>
</dbReference>
<feature type="domain" description="SPOR" evidence="2">
    <location>
        <begin position="193"/>
        <end position="231"/>
    </location>
</feature>
<dbReference type="InterPro" id="IPR036680">
    <property type="entry name" value="SPOR-like_sf"/>
</dbReference>
<comment type="caution">
    <text evidence="3">The sequence shown here is derived from an EMBL/GenBank/DDBJ whole genome shotgun (WGS) entry which is preliminary data.</text>
</comment>
<dbReference type="EMBL" id="LWSG01000006">
    <property type="protein sequence ID" value="OAS88015.1"/>
    <property type="molecule type" value="Genomic_DNA"/>
</dbReference>
<dbReference type="OrthoDB" id="9763643at2"/>
<name>A0A179T269_9BACI</name>
<organism evidence="3 4">
    <name type="scientific">Metabacillus litoralis</name>
    <dbReference type="NCBI Taxonomy" id="152268"/>
    <lineage>
        <taxon>Bacteria</taxon>
        <taxon>Bacillati</taxon>
        <taxon>Bacillota</taxon>
        <taxon>Bacilli</taxon>
        <taxon>Bacillales</taxon>
        <taxon>Bacillaceae</taxon>
        <taxon>Metabacillus</taxon>
    </lineage>
</organism>